<comment type="caution">
    <text evidence="2">The sequence shown here is derived from an EMBL/GenBank/DDBJ whole genome shotgun (WGS) entry which is preliminary data.</text>
</comment>
<keyword evidence="1" id="KW-0812">Transmembrane</keyword>
<dbReference type="AlphaFoldDB" id="A0A0F9CTR1"/>
<protein>
    <submittedName>
        <fullName evidence="2">Uncharacterized protein</fullName>
    </submittedName>
</protein>
<keyword evidence="1" id="KW-1133">Transmembrane helix</keyword>
<reference evidence="2" key="1">
    <citation type="journal article" date="2015" name="Nature">
        <title>Complex archaea that bridge the gap between prokaryotes and eukaryotes.</title>
        <authorList>
            <person name="Spang A."/>
            <person name="Saw J.H."/>
            <person name="Jorgensen S.L."/>
            <person name="Zaremba-Niedzwiedzka K."/>
            <person name="Martijn J."/>
            <person name="Lind A.E."/>
            <person name="van Eijk R."/>
            <person name="Schleper C."/>
            <person name="Guy L."/>
            <person name="Ettema T.J."/>
        </authorList>
    </citation>
    <scope>NUCLEOTIDE SEQUENCE</scope>
</reference>
<organism evidence="2">
    <name type="scientific">marine sediment metagenome</name>
    <dbReference type="NCBI Taxonomy" id="412755"/>
    <lineage>
        <taxon>unclassified sequences</taxon>
        <taxon>metagenomes</taxon>
        <taxon>ecological metagenomes</taxon>
    </lineage>
</organism>
<feature type="transmembrane region" description="Helical" evidence="1">
    <location>
        <begin position="6"/>
        <end position="25"/>
    </location>
</feature>
<evidence type="ECO:0000313" key="2">
    <source>
        <dbReference type="EMBL" id="KKL44821.1"/>
    </source>
</evidence>
<name>A0A0F9CTR1_9ZZZZ</name>
<keyword evidence="1" id="KW-0472">Membrane</keyword>
<proteinExistence type="predicted"/>
<gene>
    <name evidence="2" type="ORF">LCGC14_2361830</name>
</gene>
<sequence length="32" mass="3531">MIFFMAHGVGMGAGGVAGATYIPVFRRRRRTF</sequence>
<evidence type="ECO:0000256" key="1">
    <source>
        <dbReference type="SAM" id="Phobius"/>
    </source>
</evidence>
<dbReference type="EMBL" id="LAZR01034617">
    <property type="protein sequence ID" value="KKL44821.1"/>
    <property type="molecule type" value="Genomic_DNA"/>
</dbReference>
<accession>A0A0F9CTR1</accession>